<evidence type="ECO:0000256" key="2">
    <source>
        <dbReference type="ARBA" id="ARBA00004664"/>
    </source>
</evidence>
<evidence type="ECO:0000256" key="8">
    <source>
        <dbReference type="ARBA" id="ARBA00023235"/>
    </source>
</evidence>
<protein>
    <recommendedName>
        <fullName evidence="4 9">N-(5'-phosphoribosyl)anthranilate isomerase</fullName>
        <shortName evidence="9">PRAI</shortName>
        <ecNumber evidence="3 9">5.3.1.24</ecNumber>
    </recommendedName>
</protein>
<comment type="catalytic activity">
    <reaction evidence="1 9">
        <text>N-(5-phospho-beta-D-ribosyl)anthranilate = 1-(2-carboxyphenylamino)-1-deoxy-D-ribulose 5-phosphate</text>
        <dbReference type="Rhea" id="RHEA:21540"/>
        <dbReference type="ChEBI" id="CHEBI:18277"/>
        <dbReference type="ChEBI" id="CHEBI:58613"/>
        <dbReference type="EC" id="5.3.1.24"/>
    </reaction>
</comment>
<evidence type="ECO:0000313" key="12">
    <source>
        <dbReference type="Proteomes" id="UP001597546"/>
    </source>
</evidence>
<evidence type="ECO:0000256" key="7">
    <source>
        <dbReference type="ARBA" id="ARBA00023141"/>
    </source>
</evidence>
<dbReference type="GO" id="GO:0016853">
    <property type="term" value="F:isomerase activity"/>
    <property type="evidence" value="ECO:0007669"/>
    <property type="project" value="UniProtKB-KW"/>
</dbReference>
<proteinExistence type="inferred from homology"/>
<evidence type="ECO:0000256" key="5">
    <source>
        <dbReference type="ARBA" id="ARBA00022605"/>
    </source>
</evidence>
<dbReference type="CDD" id="cd00405">
    <property type="entry name" value="PRAI"/>
    <property type="match status" value="1"/>
</dbReference>
<comment type="pathway">
    <text evidence="2 9">Amino-acid biosynthesis; L-tryptophan biosynthesis; L-tryptophan from chorismate: step 3/5.</text>
</comment>
<evidence type="ECO:0000256" key="4">
    <source>
        <dbReference type="ARBA" id="ARBA00022272"/>
    </source>
</evidence>
<dbReference type="PANTHER" id="PTHR42894">
    <property type="entry name" value="N-(5'-PHOSPHORIBOSYL)ANTHRANILATE ISOMERASE"/>
    <property type="match status" value="1"/>
</dbReference>
<evidence type="ECO:0000256" key="6">
    <source>
        <dbReference type="ARBA" id="ARBA00022822"/>
    </source>
</evidence>
<feature type="domain" description="N-(5'phosphoribosyl) anthranilate isomerase (PRAI)" evidence="10">
    <location>
        <begin position="7"/>
        <end position="206"/>
    </location>
</feature>
<keyword evidence="6 9" id="KW-0822">Tryptophan biosynthesis</keyword>
<keyword evidence="12" id="KW-1185">Reference proteome</keyword>
<comment type="caution">
    <text evidence="11">The sequence shown here is derived from an EMBL/GenBank/DDBJ whole genome shotgun (WGS) entry which is preliminary data.</text>
</comment>
<evidence type="ECO:0000256" key="1">
    <source>
        <dbReference type="ARBA" id="ARBA00001164"/>
    </source>
</evidence>
<gene>
    <name evidence="9" type="primary">trpF</name>
    <name evidence="11" type="ORF">ACFSSE_16175</name>
</gene>
<accession>A0ABW5TXB7</accession>
<keyword evidence="5 9" id="KW-0028">Amino-acid biosynthesis</keyword>
<sequence length="210" mass="23905">MKSLKIKVCGMKYPENIDALVQLNPDFIGFIFYPPSKRFIGLDFEKQFLKNIPSEIIKTGVFVNATLPEVVEFGKLYGMKAIQLHGQETPQFCEELRIAGFKVIKAFGIDENFDFEDLLPYQNHVDLFLFDTKTVLYGGSGETFSWQILDNYKIDKPFLLSGGISLANLDQVLAIKNANLHGIDINSRFEIEPGLKDIELLKMAFKKIKK</sequence>
<dbReference type="InterPro" id="IPR013785">
    <property type="entry name" value="Aldolase_TIM"/>
</dbReference>
<dbReference type="EC" id="5.3.1.24" evidence="3 9"/>
<evidence type="ECO:0000256" key="9">
    <source>
        <dbReference type="HAMAP-Rule" id="MF_00135"/>
    </source>
</evidence>
<organism evidence="11 12">
    <name type="scientific">Pedobacter alpinus</name>
    <dbReference type="NCBI Taxonomy" id="1590643"/>
    <lineage>
        <taxon>Bacteria</taxon>
        <taxon>Pseudomonadati</taxon>
        <taxon>Bacteroidota</taxon>
        <taxon>Sphingobacteriia</taxon>
        <taxon>Sphingobacteriales</taxon>
        <taxon>Sphingobacteriaceae</taxon>
        <taxon>Pedobacter</taxon>
    </lineage>
</organism>
<dbReference type="HAMAP" id="MF_00135">
    <property type="entry name" value="PRAI"/>
    <property type="match status" value="1"/>
</dbReference>
<dbReference type="Gene3D" id="3.20.20.70">
    <property type="entry name" value="Aldolase class I"/>
    <property type="match status" value="1"/>
</dbReference>
<dbReference type="Proteomes" id="UP001597546">
    <property type="component" value="Unassembled WGS sequence"/>
</dbReference>
<keyword evidence="8 9" id="KW-0413">Isomerase</keyword>
<dbReference type="InterPro" id="IPR001240">
    <property type="entry name" value="PRAI_dom"/>
</dbReference>
<dbReference type="RefSeq" id="WP_379046084.1">
    <property type="nucleotide sequence ID" value="NZ_JBHSKW010000058.1"/>
</dbReference>
<reference evidence="12" key="1">
    <citation type="journal article" date="2019" name="Int. J. Syst. Evol. Microbiol.">
        <title>The Global Catalogue of Microorganisms (GCM) 10K type strain sequencing project: providing services to taxonomists for standard genome sequencing and annotation.</title>
        <authorList>
            <consortium name="The Broad Institute Genomics Platform"/>
            <consortium name="The Broad Institute Genome Sequencing Center for Infectious Disease"/>
            <person name="Wu L."/>
            <person name="Ma J."/>
        </authorList>
    </citation>
    <scope>NUCLEOTIDE SEQUENCE [LARGE SCALE GENOMIC DNA]</scope>
    <source>
        <strain evidence="12">KCTC 42456</strain>
    </source>
</reference>
<evidence type="ECO:0000259" key="10">
    <source>
        <dbReference type="Pfam" id="PF00697"/>
    </source>
</evidence>
<dbReference type="EMBL" id="JBHULV010000052">
    <property type="protein sequence ID" value="MFD2733248.1"/>
    <property type="molecule type" value="Genomic_DNA"/>
</dbReference>
<dbReference type="InterPro" id="IPR011060">
    <property type="entry name" value="RibuloseP-bd_barrel"/>
</dbReference>
<dbReference type="PANTHER" id="PTHR42894:SF1">
    <property type="entry name" value="N-(5'-PHOSPHORIBOSYL)ANTHRANILATE ISOMERASE"/>
    <property type="match status" value="1"/>
</dbReference>
<name>A0ABW5TXB7_9SPHI</name>
<dbReference type="InterPro" id="IPR044643">
    <property type="entry name" value="TrpF_fam"/>
</dbReference>
<keyword evidence="7 9" id="KW-0057">Aromatic amino acid biosynthesis</keyword>
<comment type="similarity">
    <text evidence="9">Belongs to the TrpF family.</text>
</comment>
<dbReference type="SUPFAM" id="SSF51366">
    <property type="entry name" value="Ribulose-phoshate binding barrel"/>
    <property type="match status" value="1"/>
</dbReference>
<evidence type="ECO:0000313" key="11">
    <source>
        <dbReference type="EMBL" id="MFD2733248.1"/>
    </source>
</evidence>
<evidence type="ECO:0000256" key="3">
    <source>
        <dbReference type="ARBA" id="ARBA00012572"/>
    </source>
</evidence>
<dbReference type="Pfam" id="PF00697">
    <property type="entry name" value="PRAI"/>
    <property type="match status" value="1"/>
</dbReference>